<feature type="region of interest" description="Disordered" evidence="1">
    <location>
        <begin position="243"/>
        <end position="279"/>
    </location>
</feature>
<dbReference type="Pfam" id="PF07727">
    <property type="entry name" value="RVT_2"/>
    <property type="match status" value="1"/>
</dbReference>
<dbReference type="InterPro" id="IPR036397">
    <property type="entry name" value="RNaseH_sf"/>
</dbReference>
<reference evidence="4" key="1">
    <citation type="journal article" date="2019" name="Sci. Rep.">
        <title>Draft genome of Tanacetum cinerariifolium, the natural source of mosquito coil.</title>
        <authorList>
            <person name="Yamashiro T."/>
            <person name="Shiraishi A."/>
            <person name="Satake H."/>
            <person name="Nakayama K."/>
        </authorList>
    </citation>
    <scope>NUCLEOTIDE SEQUENCE</scope>
</reference>
<dbReference type="Gene3D" id="3.30.420.10">
    <property type="entry name" value="Ribonuclease H-like superfamily/Ribonuclease H"/>
    <property type="match status" value="1"/>
</dbReference>
<sequence length="1601" mass="180785">MKDVLNGNSIRRVNAFKMRPYIFKKLCRELQSNYGLKSSDKMFTLEKLGVFVYTFTLGVSNRDVGEHFQCFRDTINLAFHDILEAITAKGNSFHGLASAIIRPKDLRFPIPPQIMNDKRYMLYFKVAMLSMRVKQLYKKTGRKLEFNGKEPVGFDKNKVECFNYHRRGHFATDCISARNSGNMSRDVGNAGYIGIDNGKRPAKEEGEQALVVQDGLAPEAQILSQFIEKEVLDIKEEEVTETVFDNRSSDEENSIANDRFKKGEGYHVVPPPLTGNYMPPKPDLDEENSIANDRFKKGEGYHVVPPPLTGNYMPPKPDLSFAGLDDSIYKFKISETVTSLAKDEKDAPKTSTVCVEKPKEDRIPVCVTKPKAAISTSAAKPINTAGLKQSVNFSRTRSTFHKSHSRIRWSFYNATAHSRRNSTERVNTDGAKAVSTIKGNEVTAIKTSAGCVWRPRVNAIDQLSKDNRWICTCVDYVDPQGRLKHITENKAYLADYQKIHDGGFVAFSSSRGKVTGKGNQIYKKVKVIRSDNGTKFKNRDLVEFYGMKGIKREYSNARTPQQNGAEAVNTACYVLNRALVTKTHNKTPYELLNCRSPRIDFIRPFGCHVTILNTLDPLGKFKGKADEGFLVGYFVTSKAFRVFNTKIRKVEENLHVSLQDTNGNAGTQDNVDVGKKVSDQYYIVLPLWSSISSTYKSSDDKPTDGKPKDDTGSKIVKELVNKEDQAYIDELDRLMSLEKKASDTTDALRKEFEQGCMDQRGVTQAGNTNSFNTVSNPVNDASTSGTFSAGGPSSSHSDAFIPTNTLLHADFNNMKSSTIVSPIPIHKVHIDHPKDQIMGDPKFKVQTRRVEKKSSGAHALMEPKKVSQALDDESRVEAMNKKDKRGIVVRNKARLVAQGHRQEEGINYDEVFAPVSRIETIRIFLAFASFMGFIVYQMDVYKVEKALYGLHKLPKPALMNKRFQMSSMGELTFFLELQVKQSKEGIFISEDKYVAEILKKFDFSSIKTASTPIETQKPLVKYEVVADVDVYLYRSMIGSLMYLTASRPDIMFAVYVCSRFQVTPKLSHLQTVKRIFRYLKGQAKLGLWYLRDSPFDLEAYSDSDYAGANLDRKSTTGETFSPINLYMADLKFVDQHNMVACLEKTEENAEFHQIVDFLSTCSINYALTVSPTIYASYIEQFWNTAISKTVNSVKQIHVIVDGKAVVISESSVTSDLLFTDEDSISCLTNAKKFENLALMGYEQISTKLTFQKGSFLPQEKFLIHTILHYISSKLTAWNAFSINLALAFICLANGQTFNFSKFIFDGMLRNLDSKKFLMYLRFLKLFLNKQLKDLPEPFNDTYETPKHSKNVFSDMERRSNRHMHQETTLWGADAQTRFETASKRSSDLPLSTGHTVRSREDRMEQETDLTDFVPPTSHDSPLSGGHTPRSDEGRPNLLELMNIFTKLSNGVLALEEAKTTQDKGRNNDQTAELNLTNKADIEVIVKNKGSCEKGGSTTDQVSTARPETLIKMRSEKAKEKRTAFEDVEKPPRLTRSTTTLQPLPTIDPKDKGKGVLVEEEPKKLQKVKRRDQWLAQIESDAYLAQSIYEEELAELDRAQKE</sequence>
<organism evidence="4">
    <name type="scientific">Tanacetum cinerariifolium</name>
    <name type="common">Dalmatian daisy</name>
    <name type="synonym">Chrysanthemum cinerariifolium</name>
    <dbReference type="NCBI Taxonomy" id="118510"/>
    <lineage>
        <taxon>Eukaryota</taxon>
        <taxon>Viridiplantae</taxon>
        <taxon>Streptophyta</taxon>
        <taxon>Embryophyta</taxon>
        <taxon>Tracheophyta</taxon>
        <taxon>Spermatophyta</taxon>
        <taxon>Magnoliopsida</taxon>
        <taxon>eudicotyledons</taxon>
        <taxon>Gunneridae</taxon>
        <taxon>Pentapetalae</taxon>
        <taxon>asterids</taxon>
        <taxon>campanulids</taxon>
        <taxon>Asterales</taxon>
        <taxon>Asteraceae</taxon>
        <taxon>Asteroideae</taxon>
        <taxon>Anthemideae</taxon>
        <taxon>Anthemidinae</taxon>
        <taxon>Tanacetum</taxon>
    </lineage>
</organism>
<dbReference type="GO" id="GO:0003676">
    <property type="term" value="F:nucleic acid binding"/>
    <property type="evidence" value="ECO:0007669"/>
    <property type="project" value="InterPro"/>
</dbReference>
<evidence type="ECO:0000256" key="1">
    <source>
        <dbReference type="SAM" id="MobiDB-lite"/>
    </source>
</evidence>
<name>A0A6L2KIF6_TANCI</name>
<dbReference type="Pfam" id="PF26138">
    <property type="entry name" value="DUF8040"/>
    <property type="match status" value="1"/>
</dbReference>
<dbReference type="InterPro" id="IPR012337">
    <property type="entry name" value="RNaseH-like_sf"/>
</dbReference>
<comment type="caution">
    <text evidence="4">The sequence shown here is derived from an EMBL/GenBank/DDBJ whole genome shotgun (WGS) entry which is preliminary data.</text>
</comment>
<accession>A0A6L2KIF6</accession>
<evidence type="ECO:0000259" key="2">
    <source>
        <dbReference type="Pfam" id="PF07727"/>
    </source>
</evidence>
<feature type="region of interest" description="Disordered" evidence="1">
    <location>
        <begin position="694"/>
        <end position="713"/>
    </location>
</feature>
<dbReference type="SUPFAM" id="SSF53098">
    <property type="entry name" value="Ribonuclease H-like"/>
    <property type="match status" value="1"/>
</dbReference>
<dbReference type="InterPro" id="IPR058353">
    <property type="entry name" value="DUF8040"/>
</dbReference>
<dbReference type="InterPro" id="IPR013103">
    <property type="entry name" value="RVT_2"/>
</dbReference>
<feature type="compositionally biased region" description="Basic and acidic residues" evidence="1">
    <location>
        <begin position="697"/>
        <end position="713"/>
    </location>
</feature>
<dbReference type="PANTHER" id="PTHR11439">
    <property type="entry name" value="GAG-POL-RELATED RETROTRANSPOSON"/>
    <property type="match status" value="1"/>
</dbReference>
<proteinExistence type="predicted"/>
<dbReference type="PANTHER" id="PTHR11439:SF509">
    <property type="entry name" value="RNA-DIRECTED DNA POLYMERASE"/>
    <property type="match status" value="1"/>
</dbReference>
<evidence type="ECO:0000313" key="4">
    <source>
        <dbReference type="EMBL" id="GEU49258.1"/>
    </source>
</evidence>
<feature type="region of interest" description="Disordered" evidence="1">
    <location>
        <begin position="1534"/>
        <end position="1558"/>
    </location>
</feature>
<feature type="domain" description="Reverse transcriptase Ty1/copia-type" evidence="2">
    <location>
        <begin position="881"/>
        <end position="940"/>
    </location>
</feature>
<feature type="region of interest" description="Disordered" evidence="1">
    <location>
        <begin position="1337"/>
        <end position="1358"/>
    </location>
</feature>
<gene>
    <name evidence="4" type="ORF">Tci_021236</name>
</gene>
<protein>
    <submittedName>
        <fullName evidence="4">Uncharacterized protein</fullName>
    </submittedName>
</protein>
<feature type="region of interest" description="Disordered" evidence="1">
    <location>
        <begin position="1380"/>
        <end position="1434"/>
    </location>
</feature>
<dbReference type="EMBL" id="BKCJ010002539">
    <property type="protein sequence ID" value="GEU49258.1"/>
    <property type="molecule type" value="Genomic_DNA"/>
</dbReference>
<feature type="domain" description="DUF8040" evidence="3">
    <location>
        <begin position="2"/>
        <end position="87"/>
    </location>
</feature>
<evidence type="ECO:0000259" key="3">
    <source>
        <dbReference type="Pfam" id="PF26138"/>
    </source>
</evidence>